<evidence type="ECO:0000313" key="2">
    <source>
        <dbReference type="EMBL" id="KZV39149.1"/>
    </source>
</evidence>
<gene>
    <name evidence="2" type="ORF">F511_12294</name>
</gene>
<proteinExistence type="predicted"/>
<reference evidence="2 3" key="1">
    <citation type="journal article" date="2015" name="Proc. Natl. Acad. Sci. U.S.A.">
        <title>The resurrection genome of Boea hygrometrica: A blueprint for survival of dehydration.</title>
        <authorList>
            <person name="Xiao L."/>
            <person name="Yang G."/>
            <person name="Zhang L."/>
            <person name="Yang X."/>
            <person name="Zhao S."/>
            <person name="Ji Z."/>
            <person name="Zhou Q."/>
            <person name="Hu M."/>
            <person name="Wang Y."/>
            <person name="Chen M."/>
            <person name="Xu Y."/>
            <person name="Jin H."/>
            <person name="Xiao X."/>
            <person name="Hu G."/>
            <person name="Bao F."/>
            <person name="Hu Y."/>
            <person name="Wan P."/>
            <person name="Li L."/>
            <person name="Deng X."/>
            <person name="Kuang T."/>
            <person name="Xiang C."/>
            <person name="Zhu J.K."/>
            <person name="Oliver M.J."/>
            <person name="He Y."/>
        </authorList>
    </citation>
    <scope>NUCLEOTIDE SEQUENCE [LARGE SCALE GENOMIC DNA]</scope>
    <source>
        <strain evidence="3">cv. XS01</strain>
    </source>
</reference>
<dbReference type="AlphaFoldDB" id="A0A2Z7BXE4"/>
<sequence>MRLNLSTKSNNNGSQQSMQHECRANARRKVQCIIGAQGTTQQLETQCSLNHSTAEGTYLIGKDQQLEIQGSQNNYTTGCTNNSGHKACERVVAIHWSQHAVPEARTAQSAGA</sequence>
<evidence type="ECO:0000256" key="1">
    <source>
        <dbReference type="SAM" id="MobiDB-lite"/>
    </source>
</evidence>
<accession>A0A2Z7BXE4</accession>
<dbReference type="Proteomes" id="UP000250235">
    <property type="component" value="Unassembled WGS sequence"/>
</dbReference>
<name>A0A2Z7BXE4_9LAMI</name>
<dbReference type="EMBL" id="KV001309">
    <property type="protein sequence ID" value="KZV39149.1"/>
    <property type="molecule type" value="Genomic_DNA"/>
</dbReference>
<feature type="compositionally biased region" description="Polar residues" evidence="1">
    <location>
        <begin position="1"/>
        <end position="19"/>
    </location>
</feature>
<organism evidence="2 3">
    <name type="scientific">Dorcoceras hygrometricum</name>
    <dbReference type="NCBI Taxonomy" id="472368"/>
    <lineage>
        <taxon>Eukaryota</taxon>
        <taxon>Viridiplantae</taxon>
        <taxon>Streptophyta</taxon>
        <taxon>Embryophyta</taxon>
        <taxon>Tracheophyta</taxon>
        <taxon>Spermatophyta</taxon>
        <taxon>Magnoliopsida</taxon>
        <taxon>eudicotyledons</taxon>
        <taxon>Gunneridae</taxon>
        <taxon>Pentapetalae</taxon>
        <taxon>asterids</taxon>
        <taxon>lamiids</taxon>
        <taxon>Lamiales</taxon>
        <taxon>Gesneriaceae</taxon>
        <taxon>Didymocarpoideae</taxon>
        <taxon>Trichosporeae</taxon>
        <taxon>Loxocarpinae</taxon>
        <taxon>Dorcoceras</taxon>
    </lineage>
</organism>
<protein>
    <submittedName>
        <fullName evidence="2">Uncharacterized protein</fullName>
    </submittedName>
</protein>
<evidence type="ECO:0000313" key="3">
    <source>
        <dbReference type="Proteomes" id="UP000250235"/>
    </source>
</evidence>
<keyword evidence="3" id="KW-1185">Reference proteome</keyword>
<feature type="region of interest" description="Disordered" evidence="1">
    <location>
        <begin position="1"/>
        <end position="21"/>
    </location>
</feature>